<protein>
    <recommendedName>
        <fullName evidence="4">HNH nuclease domain-containing protein</fullName>
    </recommendedName>
</protein>
<evidence type="ECO:0000256" key="1">
    <source>
        <dbReference type="SAM" id="MobiDB-lite"/>
    </source>
</evidence>
<feature type="compositionally biased region" description="Basic and acidic residues" evidence="1">
    <location>
        <begin position="87"/>
        <end position="101"/>
    </location>
</feature>
<evidence type="ECO:0008006" key="4">
    <source>
        <dbReference type="Google" id="ProtNLM"/>
    </source>
</evidence>
<evidence type="ECO:0000313" key="2">
    <source>
        <dbReference type="EMBL" id="GIK07620.1"/>
    </source>
</evidence>
<name>A0A9P3C4E0_ASPVI</name>
<dbReference type="RefSeq" id="XP_043130806.1">
    <property type="nucleotide sequence ID" value="XM_043274871.1"/>
</dbReference>
<gene>
    <name evidence="2" type="ORF">Aspvir_003286</name>
</gene>
<feature type="region of interest" description="Disordered" evidence="1">
    <location>
        <begin position="514"/>
        <end position="537"/>
    </location>
</feature>
<feature type="region of interest" description="Disordered" evidence="1">
    <location>
        <begin position="239"/>
        <end position="319"/>
    </location>
</feature>
<dbReference type="AlphaFoldDB" id="A0A9P3C4E0"/>
<organism evidence="2 3">
    <name type="scientific">Aspergillus viridinutans</name>
    <dbReference type="NCBI Taxonomy" id="75553"/>
    <lineage>
        <taxon>Eukaryota</taxon>
        <taxon>Fungi</taxon>
        <taxon>Dikarya</taxon>
        <taxon>Ascomycota</taxon>
        <taxon>Pezizomycotina</taxon>
        <taxon>Eurotiomycetes</taxon>
        <taxon>Eurotiomycetidae</taxon>
        <taxon>Eurotiales</taxon>
        <taxon>Aspergillaceae</taxon>
        <taxon>Aspergillus</taxon>
        <taxon>Aspergillus subgen. Fumigati</taxon>
    </lineage>
</organism>
<reference evidence="2 3" key="1">
    <citation type="submission" date="2021-02" db="EMBL/GenBank/DDBJ databases">
        <title>Pan-genome distribution and transcriptional activeness of fungal secondary metabolism genes in Aspergillus section Fumigati.</title>
        <authorList>
            <person name="Takahashi H."/>
            <person name="Umemura M."/>
            <person name="Ninomiya A."/>
            <person name="Kusuya Y."/>
            <person name="Urayama S."/>
            <person name="Shimizu M."/>
            <person name="Watanabe A."/>
            <person name="Kamei K."/>
            <person name="Yaguchi T."/>
            <person name="Hagiwara D."/>
        </authorList>
    </citation>
    <scope>NUCLEOTIDE SEQUENCE [LARGE SCALE GENOMIC DNA]</scope>
    <source>
        <strain evidence="2 3">IFM 47045</strain>
    </source>
</reference>
<dbReference type="GeneID" id="66931268"/>
<comment type="caution">
    <text evidence="2">The sequence shown here is derived from an EMBL/GenBank/DDBJ whole genome shotgun (WGS) entry which is preliminary data.</text>
</comment>
<feature type="region of interest" description="Disordered" evidence="1">
    <location>
        <begin position="87"/>
        <end position="121"/>
    </location>
</feature>
<dbReference type="EMBL" id="BOPL01000014">
    <property type="protein sequence ID" value="GIK07620.1"/>
    <property type="molecule type" value="Genomic_DNA"/>
</dbReference>
<keyword evidence="3" id="KW-1185">Reference proteome</keyword>
<dbReference type="Proteomes" id="UP000710440">
    <property type="component" value="Unassembled WGS sequence"/>
</dbReference>
<feature type="compositionally biased region" description="Low complexity" evidence="1">
    <location>
        <begin position="266"/>
        <end position="276"/>
    </location>
</feature>
<feature type="compositionally biased region" description="Basic and acidic residues" evidence="1">
    <location>
        <begin position="239"/>
        <end position="248"/>
    </location>
</feature>
<dbReference type="OrthoDB" id="5416097at2759"/>
<evidence type="ECO:0000313" key="3">
    <source>
        <dbReference type="Proteomes" id="UP000710440"/>
    </source>
</evidence>
<accession>A0A9P3C4E0</accession>
<proteinExistence type="predicted"/>
<sequence length="537" mass="60263">MASSSHPGAPFEDPDRVKLINQIDKGLATLEESATTIQRLRNCYGCLWLADMERPEYLVAKYLPNDPRQLLAMLYLRETEGKIVARWQQKDQNGESVDSRKNPGQSLDSPRRRRPRSQSAEDACRDRDEACILTKCGKDICQPCPLCSTHPGTPSEGAASSKPPGALFEEPERVKLIEMIAEKLGETVHTHRISTFKTSYAGLWLADIEKLKALGDKEPLDLYSRLSVSELEYKIDQRWQQKDNDAESRAPSAPQTPIKGTPPLFPSSSAPGPSAGEDSTASTPRPRDQPLSIDTPGSSGKSRKRPGEALGTPEGAKKPRIDKDVAEACKDRDKACILTRCSKDICQPCPLFPYWLNYENMDAVLQFFTALRGFWSDGKVDEWYNAIYGDGLGPEKPENLILLSPNAYVLYANGYIVFEPVDRDPEGKWLTLKFWWLKRHEHDEGVDFGVIPELPSDLHPSDYGVALHDVRNDRPLLSGEMIMLKTHDPENYPLPDTRILDMQWVLNRVSALSGTTEPKVPDDDDDEWDEDWDEGLG</sequence>
<feature type="compositionally biased region" description="Acidic residues" evidence="1">
    <location>
        <begin position="522"/>
        <end position="537"/>
    </location>
</feature>